<dbReference type="GeneID" id="27685738"/>
<dbReference type="Gene3D" id="3.40.50.450">
    <property type="match status" value="1"/>
</dbReference>
<dbReference type="Proteomes" id="UP000053201">
    <property type="component" value="Unassembled WGS sequence"/>
</dbReference>
<gene>
    <name evidence="1" type="ORF">SPPG_02123</name>
</gene>
<dbReference type="VEuPathDB" id="FungiDB:SPPG_02123"/>
<dbReference type="GO" id="GO:0016799">
    <property type="term" value="F:hydrolase activity, hydrolyzing N-glycosyl compounds"/>
    <property type="evidence" value="ECO:0007669"/>
    <property type="project" value="TreeGrafter"/>
</dbReference>
<dbReference type="RefSeq" id="XP_016611097.1">
    <property type="nucleotide sequence ID" value="XM_016750427.1"/>
</dbReference>
<dbReference type="GO" id="GO:0014074">
    <property type="term" value="P:response to purine-containing compound"/>
    <property type="evidence" value="ECO:0007669"/>
    <property type="project" value="EnsemblFungi"/>
</dbReference>
<dbReference type="PANTHER" id="PTHR31223">
    <property type="entry name" value="LOG FAMILY PROTEIN YJL055W"/>
    <property type="match status" value="1"/>
</dbReference>
<accession>A0A0L0HPS8</accession>
<protein>
    <submittedName>
        <fullName evidence="1">TIGR00730 family protein</fullName>
    </submittedName>
</protein>
<dbReference type="NCBIfam" id="TIGR00730">
    <property type="entry name" value="Rossman fold protein, TIGR00730 family"/>
    <property type="match status" value="1"/>
</dbReference>
<dbReference type="STRING" id="645134.A0A0L0HPS8"/>
<dbReference type="AlphaFoldDB" id="A0A0L0HPS8"/>
<dbReference type="OrthoDB" id="414463at2759"/>
<organism evidence="1 2">
    <name type="scientific">Spizellomyces punctatus (strain DAOM BR117)</name>
    <dbReference type="NCBI Taxonomy" id="645134"/>
    <lineage>
        <taxon>Eukaryota</taxon>
        <taxon>Fungi</taxon>
        <taxon>Fungi incertae sedis</taxon>
        <taxon>Chytridiomycota</taxon>
        <taxon>Chytridiomycota incertae sedis</taxon>
        <taxon>Chytridiomycetes</taxon>
        <taxon>Spizellomycetales</taxon>
        <taxon>Spizellomycetaceae</taxon>
        <taxon>Spizellomyces</taxon>
    </lineage>
</organism>
<sequence>MPTEITAICVYCGSSTGNSQKYVEAAQELGEALVKNGIALVYGGGDKGLMGIIARTVHEGGGNVVGIIPEAMTQFEGMLLVGDVTIVPDMHTRKKKMEENCNAFIALPGGFGTFEELFEAITWAQLNIHSKPIGVLNTNGFYDPLIALIDKSIESGFIKPSNRELIVVRDNVSDLLTALREFKMPEDAQYNLDWQKAKELA</sequence>
<dbReference type="Pfam" id="PF03641">
    <property type="entry name" value="Lysine_decarbox"/>
    <property type="match status" value="1"/>
</dbReference>
<name>A0A0L0HPS8_SPIPD</name>
<proteinExistence type="predicted"/>
<evidence type="ECO:0000313" key="1">
    <source>
        <dbReference type="EMBL" id="KND03058.1"/>
    </source>
</evidence>
<dbReference type="SUPFAM" id="SSF102405">
    <property type="entry name" value="MCP/YpsA-like"/>
    <property type="match status" value="1"/>
</dbReference>
<evidence type="ECO:0000313" key="2">
    <source>
        <dbReference type="Proteomes" id="UP000053201"/>
    </source>
</evidence>
<dbReference type="PANTHER" id="PTHR31223:SF70">
    <property type="entry name" value="LOG FAMILY PROTEIN YJL055W"/>
    <property type="match status" value="1"/>
</dbReference>
<dbReference type="EMBL" id="KQ257452">
    <property type="protein sequence ID" value="KND03058.1"/>
    <property type="molecule type" value="Genomic_DNA"/>
</dbReference>
<dbReference type="GO" id="GO:0005829">
    <property type="term" value="C:cytosol"/>
    <property type="evidence" value="ECO:0007669"/>
    <property type="project" value="TreeGrafter"/>
</dbReference>
<dbReference type="OMA" id="HQKPIGL"/>
<dbReference type="GO" id="GO:0009691">
    <property type="term" value="P:cytokinin biosynthetic process"/>
    <property type="evidence" value="ECO:0007669"/>
    <property type="project" value="InterPro"/>
</dbReference>
<dbReference type="InterPro" id="IPR031100">
    <property type="entry name" value="LOG_fam"/>
</dbReference>
<dbReference type="InParanoid" id="A0A0L0HPS8"/>
<dbReference type="InterPro" id="IPR005269">
    <property type="entry name" value="LOG"/>
</dbReference>
<dbReference type="eggNOG" id="ENOG502QSR9">
    <property type="taxonomic scope" value="Eukaryota"/>
</dbReference>
<reference evidence="1 2" key="1">
    <citation type="submission" date="2009-08" db="EMBL/GenBank/DDBJ databases">
        <title>The Genome Sequence of Spizellomyces punctatus strain DAOM BR117.</title>
        <authorList>
            <consortium name="The Broad Institute Genome Sequencing Platform"/>
            <person name="Russ C."/>
            <person name="Cuomo C."/>
            <person name="Shea T."/>
            <person name="Young S.K."/>
            <person name="Zeng Q."/>
            <person name="Koehrsen M."/>
            <person name="Haas B."/>
            <person name="Borodovsky M."/>
            <person name="Guigo R."/>
            <person name="Alvarado L."/>
            <person name="Berlin A."/>
            <person name="Bochicchio J."/>
            <person name="Borenstein D."/>
            <person name="Chapman S."/>
            <person name="Chen Z."/>
            <person name="Engels R."/>
            <person name="Freedman E."/>
            <person name="Gellesch M."/>
            <person name="Goldberg J."/>
            <person name="Griggs A."/>
            <person name="Gujja S."/>
            <person name="Heiman D."/>
            <person name="Hepburn T."/>
            <person name="Howarth C."/>
            <person name="Jen D."/>
            <person name="Larson L."/>
            <person name="Lewis B."/>
            <person name="Mehta T."/>
            <person name="Park D."/>
            <person name="Pearson M."/>
            <person name="Roberts A."/>
            <person name="Saif S."/>
            <person name="Shenoy N."/>
            <person name="Sisk P."/>
            <person name="Stolte C."/>
            <person name="Sykes S."/>
            <person name="Thomson T."/>
            <person name="Walk T."/>
            <person name="White J."/>
            <person name="Yandava C."/>
            <person name="Burger G."/>
            <person name="Gray M.W."/>
            <person name="Holland P.W.H."/>
            <person name="King N."/>
            <person name="Lang F.B.F."/>
            <person name="Roger A.J."/>
            <person name="Ruiz-Trillo I."/>
            <person name="Lander E."/>
            <person name="Nusbaum C."/>
        </authorList>
    </citation>
    <scope>NUCLEOTIDE SEQUENCE [LARGE SCALE GENOMIC DNA]</scope>
    <source>
        <strain evidence="1 2">DAOM BR117</strain>
    </source>
</reference>
<keyword evidence="2" id="KW-1185">Reference proteome</keyword>